<dbReference type="GeneID" id="64855567"/>
<gene>
    <name evidence="2" type="ORF">KABA2_01S13684</name>
</gene>
<proteinExistence type="predicted"/>
<feature type="compositionally biased region" description="Polar residues" evidence="1">
    <location>
        <begin position="619"/>
        <end position="648"/>
    </location>
</feature>
<feature type="compositionally biased region" description="Polar residues" evidence="1">
    <location>
        <begin position="14"/>
        <end position="23"/>
    </location>
</feature>
<sequence length="787" mass="88803">MGGRVYDPIHDVFQDTTSSSTGTGKEAEVSGSTDTLSTTSRPIPVTSSIAITLNSDDDDDDVEEGEETNDENDDTKLNGENIDNKEANIIDKNTSSISKFSTQREYAPMISALRYNRHLKKPDGDYFSRKDLQFNFLETLLDNKRLLFTNVFKDYYLNSLVNTPSMSPSATTTSSSSSSSSSSSNNDTSIKNITTGHVVNVGDKDYDARKFMNHDKLTFSQLYILCLGTSSKSSKILRDKLLSDRQVAFSTCLLGFLLNIGRLNTTINFYIAMTSQLRTFHAIPALQHGISDPKSLQDTPRLKSILKGLPIGNEPISIMDLYQPGHTWKSGVPNIINLLFAICDNVTLVNSRFFDKKYLEWDSSNDGMDLLSLFNVLDQPRFKVDDRTNLLLWLVYIHLETDLSDEAITKSLKQFGKPVKNSKTGIESWKIILTENDKNQDEEDVDLPEEITFGLQQRDKRKEFLDKSQKERIKEAKEKVVTLDSTYKNVIDKGKIKIEMITSPNPDPPKVSYTTDTDPHINTPIPIVPNSPPSQPKQITGSKIANILNPVDSDESPIRLVPKSEILTPSKVVKENAIPKPTKFSTGKFEVASIKKKRKRRTKAEMLHAKRLDAERNGSDVSNSKDSTPTRPSTTLHYNSETPTTQSPVPIVQTPLRDFRQSTEYKSAAMKINEERVSKMIRLDATKQLAGVDKTQKEFVEDLLEAHKIVRQKRKEIGLIKIFNEYEDITMASVIGIRGKKRKKFQDELLGFETDCLRDFMGAKKVMLEKVVGQQEDRDIDKNFFKL</sequence>
<protein>
    <submittedName>
        <fullName evidence="2">Similar to Saccharomyces cerevisiae YFL013C IES1 Subunit of the INO80 chromatin remodeling complex</fullName>
    </submittedName>
</protein>
<evidence type="ECO:0000313" key="2">
    <source>
        <dbReference type="EMBL" id="CAB4252441.1"/>
    </source>
</evidence>
<feature type="compositionally biased region" description="Basic and acidic residues" evidence="1">
    <location>
        <begin position="603"/>
        <end position="618"/>
    </location>
</feature>
<dbReference type="InterPro" id="IPR038014">
    <property type="entry name" value="Ies1"/>
</dbReference>
<reference evidence="2 3" key="1">
    <citation type="submission" date="2020-05" db="EMBL/GenBank/DDBJ databases">
        <authorList>
            <person name="Casaregola S."/>
            <person name="Devillers H."/>
            <person name="Grondin C."/>
        </authorList>
    </citation>
    <scope>NUCLEOTIDE SEQUENCE [LARGE SCALE GENOMIC DNA]</scope>
    <source>
        <strain evidence="2 3">CLIB 1767</strain>
    </source>
</reference>
<dbReference type="RefSeq" id="XP_041404479.1">
    <property type="nucleotide sequence ID" value="XM_041548545.1"/>
</dbReference>
<dbReference type="Proteomes" id="UP000644660">
    <property type="component" value="Unassembled WGS sequence"/>
</dbReference>
<accession>A0A8H2VBX5</accession>
<keyword evidence="3" id="KW-1185">Reference proteome</keyword>
<dbReference type="GO" id="GO:0031011">
    <property type="term" value="C:Ino80 complex"/>
    <property type="evidence" value="ECO:0007669"/>
    <property type="project" value="InterPro"/>
</dbReference>
<feature type="compositionally biased region" description="Basic and acidic residues" evidence="1">
    <location>
        <begin position="74"/>
        <end position="86"/>
    </location>
</feature>
<dbReference type="AlphaFoldDB" id="A0A8H2VBX5"/>
<evidence type="ECO:0000256" key="1">
    <source>
        <dbReference type="SAM" id="MobiDB-lite"/>
    </source>
</evidence>
<dbReference type="PANTHER" id="PTHR37287">
    <property type="entry name" value="INO EIGHTY SUBUNIT 1"/>
    <property type="match status" value="1"/>
</dbReference>
<feature type="compositionally biased region" description="Polar residues" evidence="1">
    <location>
        <begin position="30"/>
        <end position="54"/>
    </location>
</feature>
<name>A0A8H2VBX5_9SACH</name>
<feature type="compositionally biased region" description="Acidic residues" evidence="1">
    <location>
        <begin position="55"/>
        <end position="73"/>
    </location>
</feature>
<comment type="caution">
    <text evidence="2">The sequence shown here is derived from an EMBL/GenBank/DDBJ whole genome shotgun (WGS) entry which is preliminary data.</text>
</comment>
<feature type="region of interest" description="Disordered" evidence="1">
    <location>
        <begin position="165"/>
        <end position="189"/>
    </location>
</feature>
<dbReference type="OrthoDB" id="5413003at2759"/>
<evidence type="ECO:0000313" key="3">
    <source>
        <dbReference type="Proteomes" id="UP000644660"/>
    </source>
</evidence>
<dbReference type="EMBL" id="CAEFZW010000001">
    <property type="protein sequence ID" value="CAB4252441.1"/>
    <property type="molecule type" value="Genomic_DNA"/>
</dbReference>
<organism evidence="2 3">
    <name type="scientific">Maudiozyma barnettii</name>
    <dbReference type="NCBI Taxonomy" id="61262"/>
    <lineage>
        <taxon>Eukaryota</taxon>
        <taxon>Fungi</taxon>
        <taxon>Dikarya</taxon>
        <taxon>Ascomycota</taxon>
        <taxon>Saccharomycotina</taxon>
        <taxon>Saccharomycetes</taxon>
        <taxon>Saccharomycetales</taxon>
        <taxon>Saccharomycetaceae</taxon>
        <taxon>Maudiozyma</taxon>
    </lineage>
</organism>
<dbReference type="PANTHER" id="PTHR37287:SF1">
    <property type="entry name" value="INO EIGHTY SUBUNIT 1"/>
    <property type="match status" value="1"/>
</dbReference>
<feature type="region of interest" description="Disordered" evidence="1">
    <location>
        <begin position="595"/>
        <end position="650"/>
    </location>
</feature>
<feature type="region of interest" description="Disordered" evidence="1">
    <location>
        <begin position="1"/>
        <end position="86"/>
    </location>
</feature>